<protein>
    <submittedName>
        <fullName evidence="1">Uncharacterized protein</fullName>
    </submittedName>
</protein>
<name>A0A8X6W5H1_TRICX</name>
<proteinExistence type="predicted"/>
<evidence type="ECO:0000313" key="2">
    <source>
        <dbReference type="Proteomes" id="UP000887159"/>
    </source>
</evidence>
<dbReference type="AlphaFoldDB" id="A0A8X6W5H1"/>
<dbReference type="Proteomes" id="UP000887159">
    <property type="component" value="Unassembled WGS sequence"/>
</dbReference>
<dbReference type="EMBL" id="BMAU01021386">
    <property type="protein sequence ID" value="GFY28658.1"/>
    <property type="molecule type" value="Genomic_DNA"/>
</dbReference>
<sequence length="109" mass="12534">MDLVILSLGHVTRTRPDQIPALLTTIPHQREDIEPPALHPPFSVDLQWHQDSSPQHSGQEFVTIITRRSQPSILGEISRKYPQHRTSFLGFPYRKLLYLIIETEDCPSP</sequence>
<gene>
    <name evidence="1" type="ORF">TNCV_3440251</name>
</gene>
<organism evidence="1 2">
    <name type="scientific">Trichonephila clavipes</name>
    <name type="common">Golden silk orbweaver</name>
    <name type="synonym">Nephila clavipes</name>
    <dbReference type="NCBI Taxonomy" id="2585209"/>
    <lineage>
        <taxon>Eukaryota</taxon>
        <taxon>Metazoa</taxon>
        <taxon>Ecdysozoa</taxon>
        <taxon>Arthropoda</taxon>
        <taxon>Chelicerata</taxon>
        <taxon>Arachnida</taxon>
        <taxon>Araneae</taxon>
        <taxon>Araneomorphae</taxon>
        <taxon>Entelegynae</taxon>
        <taxon>Araneoidea</taxon>
        <taxon>Nephilidae</taxon>
        <taxon>Trichonephila</taxon>
    </lineage>
</organism>
<evidence type="ECO:0000313" key="1">
    <source>
        <dbReference type="EMBL" id="GFY28658.1"/>
    </source>
</evidence>
<comment type="caution">
    <text evidence="1">The sequence shown here is derived from an EMBL/GenBank/DDBJ whole genome shotgun (WGS) entry which is preliminary data.</text>
</comment>
<accession>A0A8X6W5H1</accession>
<reference evidence="1" key="1">
    <citation type="submission" date="2020-08" db="EMBL/GenBank/DDBJ databases">
        <title>Multicomponent nature underlies the extraordinary mechanical properties of spider dragline silk.</title>
        <authorList>
            <person name="Kono N."/>
            <person name="Nakamura H."/>
            <person name="Mori M."/>
            <person name="Yoshida Y."/>
            <person name="Ohtoshi R."/>
            <person name="Malay A.D."/>
            <person name="Moran D.A.P."/>
            <person name="Tomita M."/>
            <person name="Numata K."/>
            <person name="Arakawa K."/>
        </authorList>
    </citation>
    <scope>NUCLEOTIDE SEQUENCE</scope>
</reference>
<keyword evidence="2" id="KW-1185">Reference proteome</keyword>